<dbReference type="GO" id="GO:0009378">
    <property type="term" value="F:four-way junction helicase activity"/>
    <property type="evidence" value="ECO:0007669"/>
    <property type="project" value="TreeGrafter"/>
</dbReference>
<comment type="catalytic activity">
    <reaction evidence="15">
        <text>Couples ATP hydrolysis with the unwinding of duplex DNA by translocating in the 3'-5' direction.</text>
        <dbReference type="EC" id="5.6.2.4"/>
    </reaction>
</comment>
<dbReference type="SMART" id="SM00956">
    <property type="entry name" value="RQC"/>
    <property type="match status" value="1"/>
</dbReference>
<sequence>MENDNHQPGAAPSLAAAQQLLEDVFGYKSFRFGQADIIQQVLAGGDTQVLLPTGGGKSLCYQLPALLLPGLTLVISPLVSLMDDQVSALKELGISAAAIHSGMQSVEVMNTLRGIQEGNIKLLYLSPERVLQTHFLERLQGLHISLIAIDEAHCISQWGHDFRPEYGQLGVLRNWLPGVPILALTATADAVTRTDIAERLHLQNPHLVQGSFDRPNIRYVVQEKYRNKPQVVDYVKTQSGASGIIYCGSRKRTEEIAERLVRAGVKAAAYHAGLPHEIRQSTLYRFLRDDLHVVVATVAFGMGINKPNVRYVMHYDLPRSIEAYYQETGRAGRDGAPAEAIMFYEPNDARWVRRMLNEQDDSPQVAVERQKFHAMSLFAEAQTCRRLVLLNYFNEFRDKPCMNCDLCLNPPQQYDGTVDAQKALSCVYRTGQQFGVQHVVDVLRGSKQQKIKDYQHDQLSTWGLGKDKKQEYWISVLRQLIHRGLLVQDIRFHSALRLTEEARPVLRGEVALTLAKPRLEAISSEQHVEARGQHDKALFRRLRKLRKELAEEHELAPYMVFSDATLQEMALLLPTTPSQMLAVSGVGKIKFERYGYDFIHEVIQYLDSSHA</sequence>
<organism evidence="20 21">
    <name type="scientific">Aliidiomarina taiwanensis</name>
    <dbReference type="NCBI Taxonomy" id="946228"/>
    <lineage>
        <taxon>Bacteria</taxon>
        <taxon>Pseudomonadati</taxon>
        <taxon>Pseudomonadota</taxon>
        <taxon>Gammaproteobacteria</taxon>
        <taxon>Alteromonadales</taxon>
        <taxon>Idiomarinaceae</taxon>
        <taxon>Aliidiomarina</taxon>
    </lineage>
</organism>
<dbReference type="GO" id="GO:0006310">
    <property type="term" value="P:DNA recombination"/>
    <property type="evidence" value="ECO:0007669"/>
    <property type="project" value="UniProtKB-UniRule"/>
</dbReference>
<keyword evidence="10" id="KW-0067">ATP-binding</keyword>
<dbReference type="Pfam" id="PF00270">
    <property type="entry name" value="DEAD"/>
    <property type="match status" value="1"/>
</dbReference>
<evidence type="ECO:0000256" key="8">
    <source>
        <dbReference type="ARBA" id="ARBA00022806"/>
    </source>
</evidence>
<reference evidence="20 21" key="1">
    <citation type="journal article" date="2011" name="Front. Microbiol.">
        <title>Genomic signatures of strain selection and enhancement in Bacillus atrophaeus var. globigii, a historical biowarfare simulant.</title>
        <authorList>
            <person name="Gibbons H.S."/>
            <person name="Broomall S.M."/>
            <person name="McNew L.A."/>
            <person name="Daligault H."/>
            <person name="Chapman C."/>
            <person name="Bruce D."/>
            <person name="Karavis M."/>
            <person name="Krepps M."/>
            <person name="McGregor P.A."/>
            <person name="Hong C."/>
            <person name="Park K.H."/>
            <person name="Akmal A."/>
            <person name="Feldman A."/>
            <person name="Lin J.S."/>
            <person name="Chang W.E."/>
            <person name="Higgs B.W."/>
            <person name="Demirev P."/>
            <person name="Lindquist J."/>
            <person name="Liem A."/>
            <person name="Fochler E."/>
            <person name="Read T.D."/>
            <person name="Tapia R."/>
            <person name="Johnson S."/>
            <person name="Bishop-Lilly K.A."/>
            <person name="Detter C."/>
            <person name="Han C."/>
            <person name="Sozhamannan S."/>
            <person name="Rosenzweig C.N."/>
            <person name="Skowronski E.W."/>
        </authorList>
    </citation>
    <scope>NUCLEOTIDE SEQUENCE [LARGE SCALE GENOMIC DNA]</scope>
    <source>
        <strain evidence="20 21">AIT1</strain>
    </source>
</reference>
<keyword evidence="11" id="KW-0238">DNA-binding</keyword>
<evidence type="ECO:0000256" key="2">
    <source>
        <dbReference type="ARBA" id="ARBA00001947"/>
    </source>
</evidence>
<keyword evidence="5" id="KW-0547">Nucleotide-binding</keyword>
<dbReference type="PROSITE" id="PS50967">
    <property type="entry name" value="HRDC"/>
    <property type="match status" value="1"/>
</dbReference>
<dbReference type="InterPro" id="IPR036388">
    <property type="entry name" value="WH-like_DNA-bd_sf"/>
</dbReference>
<dbReference type="PANTHER" id="PTHR13710">
    <property type="entry name" value="DNA HELICASE RECQ FAMILY MEMBER"/>
    <property type="match status" value="1"/>
</dbReference>
<dbReference type="CDD" id="cd17920">
    <property type="entry name" value="DEXHc_RecQ"/>
    <property type="match status" value="1"/>
</dbReference>
<evidence type="ECO:0000256" key="11">
    <source>
        <dbReference type="ARBA" id="ARBA00023125"/>
    </source>
</evidence>
<comment type="similarity">
    <text evidence="3">Belongs to the helicase family. RecQ subfamily.</text>
</comment>
<dbReference type="FunFam" id="1.10.150.80:FF:000002">
    <property type="entry name" value="ATP-dependent DNA helicase RecQ"/>
    <property type="match status" value="1"/>
</dbReference>
<dbReference type="FunFam" id="3.40.50.300:FF:000156">
    <property type="entry name" value="ATP-dependent DNA helicase recQ"/>
    <property type="match status" value="1"/>
</dbReference>
<dbReference type="InterPro" id="IPR044876">
    <property type="entry name" value="HRDC_dom_sf"/>
</dbReference>
<dbReference type="GO" id="GO:0003677">
    <property type="term" value="F:DNA binding"/>
    <property type="evidence" value="ECO:0007669"/>
    <property type="project" value="UniProtKB-KW"/>
</dbReference>
<dbReference type="GO" id="GO:0005524">
    <property type="term" value="F:ATP binding"/>
    <property type="evidence" value="ECO:0007669"/>
    <property type="project" value="UniProtKB-KW"/>
</dbReference>
<dbReference type="NCBIfam" id="TIGR00614">
    <property type="entry name" value="recQ_fam"/>
    <property type="match status" value="1"/>
</dbReference>
<evidence type="ECO:0000256" key="4">
    <source>
        <dbReference type="ARBA" id="ARBA00022723"/>
    </source>
</evidence>
<evidence type="ECO:0000259" key="18">
    <source>
        <dbReference type="PROSITE" id="PS51192"/>
    </source>
</evidence>
<evidence type="ECO:0000256" key="6">
    <source>
        <dbReference type="ARBA" id="ARBA00022763"/>
    </source>
</evidence>
<dbReference type="InterPro" id="IPR027417">
    <property type="entry name" value="P-loop_NTPase"/>
</dbReference>
<dbReference type="EC" id="5.6.2.4" evidence="16"/>
<keyword evidence="8 20" id="KW-0347">Helicase</keyword>
<keyword evidence="13" id="KW-0234">DNA repair</keyword>
<dbReference type="Pfam" id="PF00271">
    <property type="entry name" value="Helicase_C"/>
    <property type="match status" value="1"/>
</dbReference>
<feature type="domain" description="Helicase ATP-binding" evidence="18">
    <location>
        <begin position="38"/>
        <end position="206"/>
    </location>
</feature>
<dbReference type="SMART" id="SM00487">
    <property type="entry name" value="DEXDc"/>
    <property type="match status" value="1"/>
</dbReference>
<evidence type="ECO:0000256" key="7">
    <source>
        <dbReference type="ARBA" id="ARBA00022801"/>
    </source>
</evidence>
<dbReference type="AlphaFoldDB" id="A0A432WVV1"/>
<gene>
    <name evidence="20" type="primary">recQ</name>
    <name evidence="20" type="ORF">CWE15_10965</name>
</gene>
<dbReference type="InterPro" id="IPR014001">
    <property type="entry name" value="Helicase_ATP-bd"/>
</dbReference>
<dbReference type="GO" id="GO:0009432">
    <property type="term" value="P:SOS response"/>
    <property type="evidence" value="ECO:0007669"/>
    <property type="project" value="UniProtKB-UniRule"/>
</dbReference>
<dbReference type="Gene3D" id="1.10.10.10">
    <property type="entry name" value="Winged helix-like DNA-binding domain superfamily/Winged helix DNA-binding domain"/>
    <property type="match status" value="1"/>
</dbReference>
<dbReference type="GO" id="GO:0016787">
    <property type="term" value="F:hydrolase activity"/>
    <property type="evidence" value="ECO:0007669"/>
    <property type="project" value="UniProtKB-KW"/>
</dbReference>
<dbReference type="SUPFAM" id="SSF46785">
    <property type="entry name" value="Winged helix' DNA-binding domain"/>
    <property type="match status" value="1"/>
</dbReference>
<evidence type="ECO:0000256" key="14">
    <source>
        <dbReference type="ARBA" id="ARBA00023235"/>
    </source>
</evidence>
<dbReference type="SMART" id="SM00341">
    <property type="entry name" value="HRDC"/>
    <property type="match status" value="1"/>
</dbReference>
<comment type="cofactor">
    <cofactor evidence="1">
        <name>Mg(2+)</name>
        <dbReference type="ChEBI" id="CHEBI:18420"/>
    </cofactor>
</comment>
<dbReference type="Pfam" id="PF00570">
    <property type="entry name" value="HRDC"/>
    <property type="match status" value="1"/>
</dbReference>
<dbReference type="GO" id="GO:0043590">
    <property type="term" value="C:bacterial nucleoid"/>
    <property type="evidence" value="ECO:0007669"/>
    <property type="project" value="TreeGrafter"/>
</dbReference>
<keyword evidence="12" id="KW-0233">DNA recombination</keyword>
<evidence type="ECO:0000256" key="9">
    <source>
        <dbReference type="ARBA" id="ARBA00022833"/>
    </source>
</evidence>
<dbReference type="InterPro" id="IPR001650">
    <property type="entry name" value="Helicase_C-like"/>
</dbReference>
<evidence type="ECO:0000313" key="21">
    <source>
        <dbReference type="Proteomes" id="UP000286976"/>
    </source>
</evidence>
<keyword evidence="4" id="KW-0479">Metal-binding</keyword>
<keyword evidence="9" id="KW-0862">Zinc</keyword>
<dbReference type="CDD" id="cd18794">
    <property type="entry name" value="SF2_C_RecQ"/>
    <property type="match status" value="1"/>
</dbReference>
<keyword evidence="14" id="KW-0413">Isomerase</keyword>
<dbReference type="SUPFAM" id="SSF52540">
    <property type="entry name" value="P-loop containing nucleoside triphosphate hydrolases"/>
    <property type="match status" value="1"/>
</dbReference>
<dbReference type="InterPro" id="IPR004589">
    <property type="entry name" value="DNA_helicase_ATP-dep_RecQ"/>
</dbReference>
<dbReference type="GO" id="GO:0005737">
    <property type="term" value="C:cytoplasm"/>
    <property type="evidence" value="ECO:0007669"/>
    <property type="project" value="TreeGrafter"/>
</dbReference>
<proteinExistence type="inferred from homology"/>
<protein>
    <recommendedName>
        <fullName evidence="16">DNA helicase RecQ</fullName>
        <ecNumber evidence="16">5.6.2.4</ecNumber>
    </recommendedName>
</protein>
<evidence type="ECO:0000259" key="19">
    <source>
        <dbReference type="PROSITE" id="PS51194"/>
    </source>
</evidence>
<dbReference type="GO" id="GO:0030894">
    <property type="term" value="C:replisome"/>
    <property type="evidence" value="ECO:0007669"/>
    <property type="project" value="TreeGrafter"/>
</dbReference>
<comment type="caution">
    <text evidence="20">The sequence shown here is derived from an EMBL/GenBank/DDBJ whole genome shotgun (WGS) entry which is preliminary data.</text>
</comment>
<evidence type="ECO:0000256" key="10">
    <source>
        <dbReference type="ARBA" id="ARBA00022840"/>
    </source>
</evidence>
<dbReference type="InterPro" id="IPR036390">
    <property type="entry name" value="WH_DNA-bd_sf"/>
</dbReference>
<dbReference type="Proteomes" id="UP000286976">
    <property type="component" value="Unassembled WGS sequence"/>
</dbReference>
<dbReference type="Gene3D" id="3.40.50.300">
    <property type="entry name" value="P-loop containing nucleotide triphosphate hydrolases"/>
    <property type="match status" value="2"/>
</dbReference>
<dbReference type="Gene3D" id="1.10.150.80">
    <property type="entry name" value="HRDC domain"/>
    <property type="match status" value="1"/>
</dbReference>
<dbReference type="InterPro" id="IPR011545">
    <property type="entry name" value="DEAD/DEAH_box_helicase_dom"/>
</dbReference>
<dbReference type="GO" id="GO:0006260">
    <property type="term" value="P:DNA replication"/>
    <property type="evidence" value="ECO:0007669"/>
    <property type="project" value="InterPro"/>
</dbReference>
<evidence type="ECO:0000256" key="1">
    <source>
        <dbReference type="ARBA" id="ARBA00001946"/>
    </source>
</evidence>
<evidence type="ECO:0000256" key="12">
    <source>
        <dbReference type="ARBA" id="ARBA00023172"/>
    </source>
</evidence>
<evidence type="ECO:0000256" key="3">
    <source>
        <dbReference type="ARBA" id="ARBA00005446"/>
    </source>
</evidence>
<dbReference type="OrthoDB" id="9760034at2"/>
<dbReference type="PANTHER" id="PTHR13710:SF105">
    <property type="entry name" value="ATP-DEPENDENT DNA HELICASE Q1"/>
    <property type="match status" value="1"/>
</dbReference>
<evidence type="ECO:0000256" key="16">
    <source>
        <dbReference type="NCBIfam" id="TIGR01389"/>
    </source>
</evidence>
<keyword evidence="7" id="KW-0378">Hydrolase</keyword>
<dbReference type="PROSITE" id="PS51194">
    <property type="entry name" value="HELICASE_CTER"/>
    <property type="match status" value="1"/>
</dbReference>
<evidence type="ECO:0000256" key="13">
    <source>
        <dbReference type="ARBA" id="ARBA00023204"/>
    </source>
</evidence>
<dbReference type="FunFam" id="1.10.10.10:FF:000175">
    <property type="entry name" value="ATP-dependent DNA helicase RecQ"/>
    <property type="match status" value="1"/>
</dbReference>
<dbReference type="RefSeq" id="WP_126758145.1">
    <property type="nucleotide sequence ID" value="NZ_PIPQ01000010.1"/>
</dbReference>
<dbReference type="SUPFAM" id="SSF47819">
    <property type="entry name" value="HRDC-like"/>
    <property type="match status" value="1"/>
</dbReference>
<dbReference type="InterPro" id="IPR010997">
    <property type="entry name" value="HRDC-like_sf"/>
</dbReference>
<dbReference type="FunFam" id="3.40.50.300:FF:000296">
    <property type="entry name" value="ATP-dependent DNA helicase RecQ"/>
    <property type="match status" value="1"/>
</dbReference>
<evidence type="ECO:0000313" key="20">
    <source>
        <dbReference type="EMBL" id="RUO37893.1"/>
    </source>
</evidence>
<dbReference type="Pfam" id="PF16124">
    <property type="entry name" value="RecQ_Zn_bind"/>
    <property type="match status" value="1"/>
</dbReference>
<dbReference type="EMBL" id="PIPQ01000010">
    <property type="protein sequence ID" value="RUO37893.1"/>
    <property type="molecule type" value="Genomic_DNA"/>
</dbReference>
<evidence type="ECO:0000256" key="5">
    <source>
        <dbReference type="ARBA" id="ARBA00022741"/>
    </source>
</evidence>
<keyword evidence="21" id="KW-1185">Reference proteome</keyword>
<dbReference type="InterPro" id="IPR018982">
    <property type="entry name" value="RQC_domain"/>
</dbReference>
<accession>A0A432WVV1</accession>
<dbReference type="InterPro" id="IPR006293">
    <property type="entry name" value="DNA_helicase_ATP-dep_RecQ_bac"/>
</dbReference>
<evidence type="ECO:0000259" key="17">
    <source>
        <dbReference type="PROSITE" id="PS50967"/>
    </source>
</evidence>
<dbReference type="GO" id="GO:0043138">
    <property type="term" value="F:3'-5' DNA helicase activity"/>
    <property type="evidence" value="ECO:0007669"/>
    <property type="project" value="UniProtKB-EC"/>
</dbReference>
<dbReference type="Pfam" id="PF09382">
    <property type="entry name" value="RQC"/>
    <property type="match status" value="1"/>
</dbReference>
<name>A0A432WVV1_9GAMM</name>
<dbReference type="SMART" id="SM00490">
    <property type="entry name" value="HELICc"/>
    <property type="match status" value="1"/>
</dbReference>
<feature type="domain" description="HRDC" evidence="17">
    <location>
        <begin position="532"/>
        <end position="611"/>
    </location>
</feature>
<feature type="domain" description="Helicase C-terminal" evidence="19">
    <location>
        <begin position="227"/>
        <end position="378"/>
    </location>
</feature>
<keyword evidence="6" id="KW-0227">DNA damage</keyword>
<evidence type="ECO:0000256" key="15">
    <source>
        <dbReference type="ARBA" id="ARBA00034617"/>
    </source>
</evidence>
<comment type="cofactor">
    <cofactor evidence="2">
        <name>Zn(2+)</name>
        <dbReference type="ChEBI" id="CHEBI:29105"/>
    </cofactor>
</comment>
<dbReference type="PROSITE" id="PS51192">
    <property type="entry name" value="HELICASE_ATP_BIND_1"/>
    <property type="match status" value="1"/>
</dbReference>
<dbReference type="NCBIfam" id="TIGR01389">
    <property type="entry name" value="recQ"/>
    <property type="match status" value="1"/>
</dbReference>
<dbReference type="InterPro" id="IPR032284">
    <property type="entry name" value="RecQ_Zn-bd"/>
</dbReference>
<dbReference type="GO" id="GO:0046872">
    <property type="term" value="F:metal ion binding"/>
    <property type="evidence" value="ECO:0007669"/>
    <property type="project" value="UniProtKB-KW"/>
</dbReference>
<dbReference type="GO" id="GO:0006281">
    <property type="term" value="P:DNA repair"/>
    <property type="evidence" value="ECO:0007669"/>
    <property type="project" value="UniProtKB-KW"/>
</dbReference>
<dbReference type="InterPro" id="IPR002121">
    <property type="entry name" value="HRDC_dom"/>
</dbReference>